<dbReference type="WBParaSite" id="Hba_00391">
    <property type="protein sequence ID" value="Hba_00391"/>
    <property type="gene ID" value="Hba_00391"/>
</dbReference>
<evidence type="ECO:0000313" key="2">
    <source>
        <dbReference type="Proteomes" id="UP000095283"/>
    </source>
</evidence>
<dbReference type="InterPro" id="IPR023473">
    <property type="entry name" value="AMMECR1"/>
</dbReference>
<dbReference type="InterPro" id="IPR002733">
    <property type="entry name" value="AMMECR1_domain"/>
</dbReference>
<dbReference type="InterPro" id="IPR036071">
    <property type="entry name" value="AMMECR1_dom_sf"/>
</dbReference>
<dbReference type="AlphaFoldDB" id="A0A1I7W6X4"/>
<dbReference type="Pfam" id="PF01871">
    <property type="entry name" value="AMMECR1"/>
    <property type="match status" value="1"/>
</dbReference>
<evidence type="ECO:0000259" key="1">
    <source>
        <dbReference type="PROSITE" id="PS51112"/>
    </source>
</evidence>
<dbReference type="Proteomes" id="UP000095283">
    <property type="component" value="Unplaced"/>
</dbReference>
<reference evidence="3" key="1">
    <citation type="submission" date="2016-11" db="UniProtKB">
        <authorList>
            <consortium name="WormBaseParasite"/>
        </authorList>
    </citation>
    <scope>IDENTIFICATION</scope>
</reference>
<keyword evidence="2" id="KW-1185">Reference proteome</keyword>
<organism evidence="2 3">
    <name type="scientific">Heterorhabditis bacteriophora</name>
    <name type="common">Entomopathogenic nematode worm</name>
    <dbReference type="NCBI Taxonomy" id="37862"/>
    <lineage>
        <taxon>Eukaryota</taxon>
        <taxon>Metazoa</taxon>
        <taxon>Ecdysozoa</taxon>
        <taxon>Nematoda</taxon>
        <taxon>Chromadorea</taxon>
        <taxon>Rhabditida</taxon>
        <taxon>Rhabditina</taxon>
        <taxon>Rhabditomorpha</taxon>
        <taxon>Strongyloidea</taxon>
        <taxon>Heterorhabditidae</taxon>
        <taxon>Heterorhabditis</taxon>
    </lineage>
</organism>
<dbReference type="InterPro" id="IPR027485">
    <property type="entry name" value="AMMECR1_N"/>
</dbReference>
<dbReference type="PROSITE" id="PS51112">
    <property type="entry name" value="AMMECR1"/>
    <property type="match status" value="1"/>
</dbReference>
<evidence type="ECO:0000313" key="3">
    <source>
        <dbReference type="WBParaSite" id="Hba_00391"/>
    </source>
</evidence>
<dbReference type="PANTHER" id="PTHR13016">
    <property type="entry name" value="AMMECR1 HOMOLOG"/>
    <property type="match status" value="1"/>
</dbReference>
<proteinExistence type="predicted"/>
<accession>A0A1I7W6X4</accession>
<sequence>MTGGAATVEMAVFCFDVISAAVNNQSDPVIPSNIPNDKYPLFVTWKKGPQHRLRGCIGTFANLQ</sequence>
<feature type="domain" description="AMMECR1" evidence="1">
    <location>
        <begin position="1"/>
        <end position="64"/>
    </location>
</feature>
<protein>
    <submittedName>
        <fullName evidence="3">AMMECR1 domain-containing protein</fullName>
    </submittedName>
</protein>
<name>A0A1I7W6X4_HETBA</name>
<dbReference type="SUPFAM" id="SSF143447">
    <property type="entry name" value="AMMECR1-like"/>
    <property type="match status" value="1"/>
</dbReference>
<dbReference type="Gene3D" id="3.30.700.20">
    <property type="entry name" value="Hypothetical protein ph0010, domain 1"/>
    <property type="match status" value="1"/>
</dbReference>
<dbReference type="PANTHER" id="PTHR13016:SF0">
    <property type="entry name" value="AMME SYNDROME CANDIDATE GENE 1 PROTEIN"/>
    <property type="match status" value="1"/>
</dbReference>